<dbReference type="Pfam" id="PF08241">
    <property type="entry name" value="Methyltransf_11"/>
    <property type="match status" value="1"/>
</dbReference>
<organism evidence="3 4">
    <name type="scientific">Spirosoma soli</name>
    <dbReference type="NCBI Taxonomy" id="1770529"/>
    <lineage>
        <taxon>Bacteria</taxon>
        <taxon>Pseudomonadati</taxon>
        <taxon>Bacteroidota</taxon>
        <taxon>Cytophagia</taxon>
        <taxon>Cytophagales</taxon>
        <taxon>Cytophagaceae</taxon>
        <taxon>Spirosoma</taxon>
    </lineage>
</organism>
<gene>
    <name evidence="3" type="ORF">ACFSUS_21875</name>
</gene>
<protein>
    <submittedName>
        <fullName evidence="3">Glycosyltransferase</fullName>
        <ecNumber evidence="3">2.4.-.-</ecNumber>
    </submittedName>
</protein>
<name>A0ABW5MB48_9BACT</name>
<dbReference type="Proteomes" id="UP001597469">
    <property type="component" value="Unassembled WGS sequence"/>
</dbReference>
<accession>A0ABW5MB48</accession>
<dbReference type="EC" id="2.4.-.-" evidence="3"/>
<evidence type="ECO:0000259" key="2">
    <source>
        <dbReference type="Pfam" id="PF08241"/>
    </source>
</evidence>
<dbReference type="InterPro" id="IPR029063">
    <property type="entry name" value="SAM-dependent_MTases_sf"/>
</dbReference>
<dbReference type="PANTHER" id="PTHR22916">
    <property type="entry name" value="GLYCOSYLTRANSFERASE"/>
    <property type="match status" value="1"/>
</dbReference>
<dbReference type="Gene3D" id="3.90.550.10">
    <property type="entry name" value="Spore Coat Polysaccharide Biosynthesis Protein SpsA, Chain A"/>
    <property type="match status" value="1"/>
</dbReference>
<dbReference type="Pfam" id="PF00535">
    <property type="entry name" value="Glycos_transf_2"/>
    <property type="match status" value="1"/>
</dbReference>
<dbReference type="EMBL" id="JBHULN010000016">
    <property type="protein sequence ID" value="MFD2573306.1"/>
    <property type="molecule type" value="Genomic_DNA"/>
</dbReference>
<dbReference type="CDD" id="cd02440">
    <property type="entry name" value="AdoMet_MTases"/>
    <property type="match status" value="1"/>
</dbReference>
<dbReference type="SUPFAM" id="SSF53335">
    <property type="entry name" value="S-adenosyl-L-methionine-dependent methyltransferases"/>
    <property type="match status" value="1"/>
</dbReference>
<dbReference type="GO" id="GO:0016757">
    <property type="term" value="F:glycosyltransferase activity"/>
    <property type="evidence" value="ECO:0007669"/>
    <property type="project" value="UniProtKB-KW"/>
</dbReference>
<dbReference type="InterPro" id="IPR001173">
    <property type="entry name" value="Glyco_trans_2-like"/>
</dbReference>
<keyword evidence="3" id="KW-0808">Transferase</keyword>
<dbReference type="InterPro" id="IPR013216">
    <property type="entry name" value="Methyltransf_11"/>
</dbReference>
<evidence type="ECO:0000259" key="1">
    <source>
        <dbReference type="Pfam" id="PF00535"/>
    </source>
</evidence>
<dbReference type="InterPro" id="IPR029044">
    <property type="entry name" value="Nucleotide-diphossugar_trans"/>
</dbReference>
<evidence type="ECO:0000313" key="4">
    <source>
        <dbReference type="Proteomes" id="UP001597469"/>
    </source>
</evidence>
<dbReference type="Gene3D" id="3.40.50.150">
    <property type="entry name" value="Vaccinia Virus protein VP39"/>
    <property type="match status" value="1"/>
</dbReference>
<reference evidence="4" key="1">
    <citation type="journal article" date="2019" name="Int. J. Syst. Evol. Microbiol.">
        <title>The Global Catalogue of Microorganisms (GCM) 10K type strain sequencing project: providing services to taxonomists for standard genome sequencing and annotation.</title>
        <authorList>
            <consortium name="The Broad Institute Genomics Platform"/>
            <consortium name="The Broad Institute Genome Sequencing Center for Infectious Disease"/>
            <person name="Wu L."/>
            <person name="Ma J."/>
        </authorList>
    </citation>
    <scope>NUCLEOTIDE SEQUENCE [LARGE SCALE GENOMIC DNA]</scope>
    <source>
        <strain evidence="4">KCTC 42805</strain>
    </source>
</reference>
<dbReference type="RefSeq" id="WP_381525902.1">
    <property type="nucleotide sequence ID" value="NZ_JBHULN010000016.1"/>
</dbReference>
<dbReference type="SUPFAM" id="SSF53448">
    <property type="entry name" value="Nucleotide-diphospho-sugar transferases"/>
    <property type="match status" value="1"/>
</dbReference>
<evidence type="ECO:0000313" key="3">
    <source>
        <dbReference type="EMBL" id="MFD2573306.1"/>
    </source>
</evidence>
<feature type="domain" description="Methyltransferase type 11" evidence="2">
    <location>
        <begin position="403"/>
        <end position="451"/>
    </location>
</feature>
<dbReference type="PANTHER" id="PTHR22916:SF3">
    <property type="entry name" value="UDP-GLCNAC:BETAGAL BETA-1,3-N-ACETYLGLUCOSAMINYLTRANSFERASE-LIKE PROTEIN 1"/>
    <property type="match status" value="1"/>
</dbReference>
<sequence>MVPHNPALVSVIITCYNHGQFLAEAINSVLNQTYSPIEVIVVDDGSTDTTSLVASQYPDVHYYYQTNQGLSAARNAGVRYSKGDYIVFLDADDWLYKDAIAIGVQHLTQNPDAAFVSGGYDNVDVHNKQLGGVNDAVPTGHYLHLLRGNYIGMHATVMYRRSVFDTYQYDTSLKACEDYDMFLNIARQHPVMHHTHKIAAYRQHQSNMSSDYSLMLTMALAVLSRQEQNLRNEAERHAYRQGVRFWRDYYAGEIYRRLRTNQYASEKLAVSKFLLQHSPTLYVKYQLMTIASKSKSQLKNRVPLFVFRWLHQTGLRPGFTPSMGKIRPGDFKRTTPFSRQFGYDRGGPVDRYYIENFLQDQATLIQGRVLEIGDNAYTLRFGNGKVTKSDVLHVHSGNPEATFVGDLSEAPHIPSDSFDCIVLTQTLHLIYDIKGALKTCERILKPGGVLLLTVPGISHIDHDEWNDNWLWSFTAASMKKLLAEAFSPDHVDISTFGNVFIATAFLYGMGVAEVTKEQLDQHDPHYQVIITAKAVKSPAL</sequence>
<comment type="caution">
    <text evidence="3">The sequence shown here is derived from an EMBL/GenBank/DDBJ whole genome shotgun (WGS) entry which is preliminary data.</text>
</comment>
<feature type="domain" description="Glycosyltransferase 2-like" evidence="1">
    <location>
        <begin position="10"/>
        <end position="166"/>
    </location>
</feature>
<proteinExistence type="predicted"/>
<keyword evidence="3" id="KW-0328">Glycosyltransferase</keyword>
<keyword evidence="4" id="KW-1185">Reference proteome</keyword>